<dbReference type="Pfam" id="PF00151">
    <property type="entry name" value="Lipase"/>
    <property type="match status" value="1"/>
</dbReference>
<dbReference type="SUPFAM" id="SSF53474">
    <property type="entry name" value="alpha/beta-Hydrolases"/>
    <property type="match status" value="1"/>
</dbReference>
<reference evidence="2 3" key="1">
    <citation type="submission" date="2021-06" db="EMBL/GenBank/DDBJ databases">
        <title>Caerostris extrusa draft genome.</title>
        <authorList>
            <person name="Kono N."/>
            <person name="Arakawa K."/>
        </authorList>
    </citation>
    <scope>NUCLEOTIDE SEQUENCE [LARGE SCALE GENOMIC DNA]</scope>
</reference>
<accession>A0AAV4VQ48</accession>
<dbReference type="EMBL" id="BPLR01014947">
    <property type="protein sequence ID" value="GIY72452.1"/>
    <property type="molecule type" value="Genomic_DNA"/>
</dbReference>
<gene>
    <name evidence="2" type="ORF">CEXT_368391</name>
</gene>
<dbReference type="InterPro" id="IPR029058">
    <property type="entry name" value="AB_hydrolase_fold"/>
</dbReference>
<keyword evidence="3" id="KW-1185">Reference proteome</keyword>
<dbReference type="Proteomes" id="UP001054945">
    <property type="component" value="Unassembled WGS sequence"/>
</dbReference>
<proteinExistence type="predicted"/>
<organism evidence="2 3">
    <name type="scientific">Caerostris extrusa</name>
    <name type="common">Bark spider</name>
    <name type="synonym">Caerostris bankana</name>
    <dbReference type="NCBI Taxonomy" id="172846"/>
    <lineage>
        <taxon>Eukaryota</taxon>
        <taxon>Metazoa</taxon>
        <taxon>Ecdysozoa</taxon>
        <taxon>Arthropoda</taxon>
        <taxon>Chelicerata</taxon>
        <taxon>Arachnida</taxon>
        <taxon>Araneae</taxon>
        <taxon>Araneomorphae</taxon>
        <taxon>Entelegynae</taxon>
        <taxon>Araneoidea</taxon>
        <taxon>Araneidae</taxon>
        <taxon>Caerostris</taxon>
    </lineage>
</organism>
<dbReference type="InterPro" id="IPR013818">
    <property type="entry name" value="Lipase"/>
</dbReference>
<dbReference type="AlphaFoldDB" id="A0AAV4VQ48"/>
<dbReference type="GO" id="GO:0016298">
    <property type="term" value="F:lipase activity"/>
    <property type="evidence" value="ECO:0007669"/>
    <property type="project" value="InterPro"/>
</dbReference>
<sequence>MLESDCMDWEELQLWILMASISKMYSAIVKLEQSDALFVDVIHTDPARNVLEGLGTPEDIGHVNFWTNGFRNKTCIPQRTLATGATAIERMPVRGGGVSQFGGIYADVATVGRRETSVALWDNSLRLRLHQYQVIIYVEIPYLQKTYGSLHVSADLAAVGERTFQETLQFRPKSEISNLLCRDSKISSHPENKVKLSASACDSWIKRTDN</sequence>
<evidence type="ECO:0000313" key="2">
    <source>
        <dbReference type="EMBL" id="GIY72452.1"/>
    </source>
</evidence>
<dbReference type="Gene3D" id="3.40.50.1820">
    <property type="entry name" value="alpha/beta hydrolase"/>
    <property type="match status" value="1"/>
</dbReference>
<evidence type="ECO:0000313" key="3">
    <source>
        <dbReference type="Proteomes" id="UP001054945"/>
    </source>
</evidence>
<protein>
    <recommendedName>
        <fullName evidence="1">Lipase domain-containing protein</fullName>
    </recommendedName>
</protein>
<feature type="domain" description="Lipase" evidence="1">
    <location>
        <begin position="25"/>
        <end position="70"/>
    </location>
</feature>
<name>A0AAV4VQ48_CAEEX</name>
<comment type="caution">
    <text evidence="2">The sequence shown here is derived from an EMBL/GenBank/DDBJ whole genome shotgun (WGS) entry which is preliminary data.</text>
</comment>
<evidence type="ECO:0000259" key="1">
    <source>
        <dbReference type="Pfam" id="PF00151"/>
    </source>
</evidence>